<accession>A0A839NBU1</accession>
<evidence type="ECO:0000313" key="2">
    <source>
        <dbReference type="Proteomes" id="UP000559182"/>
    </source>
</evidence>
<evidence type="ECO:0000313" key="1">
    <source>
        <dbReference type="EMBL" id="MBB2892655.1"/>
    </source>
</evidence>
<dbReference type="AlphaFoldDB" id="A0A839NBU1"/>
<name>A0A839NBU1_9MICO</name>
<dbReference type="RefSeq" id="WP_221185524.1">
    <property type="nucleotide sequence ID" value="NZ_JACHVQ010000002.1"/>
</dbReference>
<keyword evidence="2" id="KW-1185">Reference proteome</keyword>
<sequence length="321" mass="35007">MTGESAAVRHLVVGRPKRYGADRRSVATELAAEHGGVVHRLALARHGIDRHGIRTEIAAGRWFRSGRHTVAVGSPELSIVARRWRAVWETGSGARLDGASALGAAGMTGFTTSVIDVSLPARNRHHPVAGVRPHRLHHPAPVVGAGIPRVSTEIGTIHAAQWAVSDRQAALLICLPVQQRLTTPARLGLAWRGVNRSARRSFLDAVIADVTDGAHSLGELDFARMARGVGLPEPTRQAVHKGPKGRVYLDVRWDDVRLVVEIDGGHHALALNPVDDALRQNERVVAGERVLRIPVIGLRLMPQEFLLQVRRLYDALHHARR</sequence>
<comment type="caution">
    <text evidence="1">The sequence shown here is derived from an EMBL/GenBank/DDBJ whole genome shotgun (WGS) entry which is preliminary data.</text>
</comment>
<evidence type="ECO:0008006" key="3">
    <source>
        <dbReference type="Google" id="ProtNLM"/>
    </source>
</evidence>
<reference evidence="1 2" key="1">
    <citation type="submission" date="2020-08" db="EMBL/GenBank/DDBJ databases">
        <title>Sequencing the genomes of 1000 actinobacteria strains.</title>
        <authorList>
            <person name="Klenk H.-P."/>
        </authorList>
    </citation>
    <scope>NUCLEOTIDE SEQUENCE [LARGE SCALE GENOMIC DNA]</scope>
    <source>
        <strain evidence="1 2">DSM 105369</strain>
    </source>
</reference>
<dbReference type="Proteomes" id="UP000559182">
    <property type="component" value="Unassembled WGS sequence"/>
</dbReference>
<organism evidence="1 2">
    <name type="scientific">Flexivirga oryzae</name>
    <dbReference type="NCBI Taxonomy" id="1794944"/>
    <lineage>
        <taxon>Bacteria</taxon>
        <taxon>Bacillati</taxon>
        <taxon>Actinomycetota</taxon>
        <taxon>Actinomycetes</taxon>
        <taxon>Micrococcales</taxon>
        <taxon>Dermacoccaceae</taxon>
        <taxon>Flexivirga</taxon>
    </lineage>
</organism>
<dbReference type="EMBL" id="JACHVQ010000002">
    <property type="protein sequence ID" value="MBB2892655.1"/>
    <property type="molecule type" value="Genomic_DNA"/>
</dbReference>
<proteinExistence type="predicted"/>
<protein>
    <recommendedName>
        <fullName evidence="3">DUF559 domain-containing protein</fullName>
    </recommendedName>
</protein>
<gene>
    <name evidence="1" type="ORF">FHU39_002673</name>
</gene>